<dbReference type="SUPFAM" id="SSF56059">
    <property type="entry name" value="Glutathione synthetase ATP-binding domain-like"/>
    <property type="match status" value="1"/>
</dbReference>
<gene>
    <name evidence="5" type="ORF">LX12_003657</name>
</gene>
<dbReference type="Gene3D" id="3.30.470.20">
    <property type="entry name" value="ATP-grasp fold, B domain"/>
    <property type="match status" value="1"/>
</dbReference>
<sequence>MPRRLLHLVGSPVDEFFADLSRLYAGGCLEALAGDDRYEHVIAHVSPDRAWTFPTDLDPATIAAAEQHDVSAAIAHIRSLDIDAVVPQMFCRPGMTAYRSLFAVLGIDVVGNSAEVMAVAADKAQARAVVAAAGVAVPAGEVVTRGDTPHIAPPLVVKPVDADNSVGVTLVTDTAELPSALDEAFAHGTSALVEEFVPLGREVRCGIVVRDGELVCLPLEEYAVDADTAPIRTPQDKLSRGDDGDLFLVAKTADRAWIVPDDDPVVAAVHDAARRAHTALGCRHYSLFDFRIDPDGTPFFLEAGPYCSFSAGSVIAVMAAAAGIDVTTLFDTVLHELDRERATL</sequence>
<dbReference type="Proteomes" id="UP001205740">
    <property type="component" value="Unassembled WGS sequence"/>
</dbReference>
<dbReference type="InterPro" id="IPR011761">
    <property type="entry name" value="ATP-grasp"/>
</dbReference>
<organism evidence="5 6">
    <name type="scientific">Williamsia serinedens</name>
    <dbReference type="NCBI Taxonomy" id="391736"/>
    <lineage>
        <taxon>Bacteria</taxon>
        <taxon>Bacillati</taxon>
        <taxon>Actinomycetota</taxon>
        <taxon>Actinomycetes</taxon>
        <taxon>Mycobacteriales</taxon>
        <taxon>Nocardiaceae</taxon>
        <taxon>Williamsia</taxon>
    </lineage>
</organism>
<dbReference type="Gene3D" id="3.30.1490.20">
    <property type="entry name" value="ATP-grasp fold, A domain"/>
    <property type="match status" value="1"/>
</dbReference>
<keyword evidence="3" id="KW-0547">Nucleotide-binding</keyword>
<comment type="similarity">
    <text evidence="1">Belongs to the D-alanine--D-alanine ligase family.</text>
</comment>
<proteinExistence type="inferred from homology"/>
<feature type="domain" description="ATP-grasp" evidence="4">
    <location>
        <begin position="127"/>
        <end position="335"/>
    </location>
</feature>
<evidence type="ECO:0000259" key="4">
    <source>
        <dbReference type="PROSITE" id="PS50975"/>
    </source>
</evidence>
<accession>A0ABT1H5D9</accession>
<evidence type="ECO:0000256" key="1">
    <source>
        <dbReference type="ARBA" id="ARBA00010871"/>
    </source>
</evidence>
<keyword evidence="2 5" id="KW-0436">Ligase</keyword>
<dbReference type="InterPro" id="IPR013815">
    <property type="entry name" value="ATP_grasp_subdomain_1"/>
</dbReference>
<dbReference type="Gene3D" id="3.40.50.20">
    <property type="match status" value="1"/>
</dbReference>
<keyword evidence="6" id="KW-1185">Reference proteome</keyword>
<dbReference type="RefSeq" id="WP_253656026.1">
    <property type="nucleotide sequence ID" value="NZ_BAAAOE010000002.1"/>
</dbReference>
<dbReference type="InterPro" id="IPR011095">
    <property type="entry name" value="Dala_Dala_lig_C"/>
</dbReference>
<dbReference type="Pfam" id="PF07478">
    <property type="entry name" value="Dala_Dala_lig_C"/>
    <property type="match status" value="1"/>
</dbReference>
<protein>
    <submittedName>
        <fullName evidence="5">D-alanine-D-alanine ligase</fullName>
    </submittedName>
</protein>
<dbReference type="EMBL" id="JAMTCG010000007">
    <property type="protein sequence ID" value="MCP2162449.1"/>
    <property type="molecule type" value="Genomic_DNA"/>
</dbReference>
<evidence type="ECO:0000256" key="2">
    <source>
        <dbReference type="ARBA" id="ARBA00022598"/>
    </source>
</evidence>
<reference evidence="5 6" key="1">
    <citation type="submission" date="2022-06" db="EMBL/GenBank/DDBJ databases">
        <title>Genomic Encyclopedia of Archaeal and Bacterial Type Strains, Phase II (KMG-II): from individual species to whole genera.</title>
        <authorList>
            <person name="Goeker M."/>
        </authorList>
    </citation>
    <scope>NUCLEOTIDE SEQUENCE [LARGE SCALE GENOMIC DNA]</scope>
    <source>
        <strain evidence="5 6">DSM 45037</strain>
    </source>
</reference>
<dbReference type="PANTHER" id="PTHR23132">
    <property type="entry name" value="D-ALANINE--D-ALANINE LIGASE"/>
    <property type="match status" value="1"/>
</dbReference>
<evidence type="ECO:0000256" key="3">
    <source>
        <dbReference type="PROSITE-ProRule" id="PRU00409"/>
    </source>
</evidence>
<keyword evidence="3" id="KW-0067">ATP-binding</keyword>
<name>A0ABT1H5D9_9NOCA</name>
<dbReference type="GO" id="GO:0016874">
    <property type="term" value="F:ligase activity"/>
    <property type="evidence" value="ECO:0007669"/>
    <property type="project" value="UniProtKB-KW"/>
</dbReference>
<comment type="caution">
    <text evidence="5">The sequence shown here is derived from an EMBL/GenBank/DDBJ whole genome shotgun (WGS) entry which is preliminary data.</text>
</comment>
<evidence type="ECO:0000313" key="5">
    <source>
        <dbReference type="EMBL" id="MCP2162449.1"/>
    </source>
</evidence>
<evidence type="ECO:0000313" key="6">
    <source>
        <dbReference type="Proteomes" id="UP001205740"/>
    </source>
</evidence>
<dbReference type="PANTHER" id="PTHR23132:SF23">
    <property type="entry name" value="D-ALANINE--D-ALANINE LIGASE B"/>
    <property type="match status" value="1"/>
</dbReference>
<dbReference type="PROSITE" id="PS50975">
    <property type="entry name" value="ATP_GRASP"/>
    <property type="match status" value="1"/>
</dbReference>